<dbReference type="EMBL" id="LWGR01000013">
    <property type="protein sequence ID" value="KZM70490.1"/>
    <property type="molecule type" value="Genomic_DNA"/>
</dbReference>
<keyword evidence="2" id="KW-1185">Reference proteome</keyword>
<evidence type="ECO:0000313" key="2">
    <source>
        <dbReference type="Proteomes" id="UP000076512"/>
    </source>
</evidence>
<dbReference type="AlphaFoldDB" id="A0A164JKI7"/>
<accession>A0A164JKI7</accession>
<sequence length="143" mass="14921">MHTWVQEAEQTEANTGSYLSADALVRGDMLVSPGGFAGWNSVLQGGSLGYMLQVDQDTLHQLGGALAGHADAIGQIKISTAVTMPDSPVQALSTQASDAVIKAYGVIGGNVRQMSEASQSAAKTYEEVDQLFAGQLRRYSSGG</sequence>
<protein>
    <submittedName>
        <fullName evidence="1">Uncharacterized protein</fullName>
    </submittedName>
</protein>
<organism evidence="1 2">
    <name type="scientific">Nocardia terpenica</name>
    <dbReference type="NCBI Taxonomy" id="455432"/>
    <lineage>
        <taxon>Bacteria</taxon>
        <taxon>Bacillati</taxon>
        <taxon>Actinomycetota</taxon>
        <taxon>Actinomycetes</taxon>
        <taxon>Mycobacteriales</taxon>
        <taxon>Nocardiaceae</taxon>
        <taxon>Nocardia</taxon>
    </lineage>
</organism>
<comment type="caution">
    <text evidence="1">The sequence shown here is derived from an EMBL/GenBank/DDBJ whole genome shotgun (WGS) entry which is preliminary data.</text>
</comment>
<evidence type="ECO:0000313" key="1">
    <source>
        <dbReference type="EMBL" id="KZM70490.1"/>
    </source>
</evidence>
<proteinExistence type="predicted"/>
<reference evidence="1 2" key="1">
    <citation type="submission" date="2016-04" db="EMBL/GenBank/DDBJ databases">
        <authorList>
            <person name="Evans L.H."/>
            <person name="Alamgir A."/>
            <person name="Owens N."/>
            <person name="Weber N.D."/>
            <person name="Virtaneva K."/>
            <person name="Barbian K."/>
            <person name="Babar A."/>
            <person name="Rosenke K."/>
        </authorList>
    </citation>
    <scope>NUCLEOTIDE SEQUENCE [LARGE SCALE GENOMIC DNA]</scope>
    <source>
        <strain evidence="1 2">IFM 0406</strain>
    </source>
</reference>
<gene>
    <name evidence="1" type="ORF">AWN90_38520</name>
</gene>
<name>A0A164JKI7_9NOCA</name>
<dbReference type="Proteomes" id="UP000076512">
    <property type="component" value="Unassembled WGS sequence"/>
</dbReference>